<dbReference type="AlphaFoldDB" id="A0A5B1B7P0"/>
<keyword evidence="1" id="KW-0812">Transmembrane</keyword>
<sequence length="138" mass="15058">MHDALAGNTLSRAGFDHKSVMWIFLVGATIAAHVAFIGYVALGGIVALRWRWTMACHVLAVGWVVLSVAQRLDCPLTLLERCCWSTMSWRAAFARAYLGSDFWHSDAAPSRTPSRSQAFGDVSRAHRVGCHAAASSVR</sequence>
<comment type="caution">
    <text evidence="2">The sequence shown here is derived from an EMBL/GenBank/DDBJ whole genome shotgun (WGS) entry which is preliminary data.</text>
</comment>
<evidence type="ECO:0000313" key="3">
    <source>
        <dbReference type="Proteomes" id="UP000324701"/>
    </source>
</evidence>
<evidence type="ECO:0000256" key="1">
    <source>
        <dbReference type="SAM" id="Phobius"/>
    </source>
</evidence>
<organism evidence="2 3">
    <name type="scientific">Mycobacterium simiae</name>
    <name type="common">Mycobacterium habana</name>
    <dbReference type="NCBI Taxonomy" id="1784"/>
    <lineage>
        <taxon>Bacteria</taxon>
        <taxon>Bacillati</taxon>
        <taxon>Actinomycetota</taxon>
        <taxon>Actinomycetes</taxon>
        <taxon>Mycobacteriales</taxon>
        <taxon>Mycobacteriaceae</taxon>
        <taxon>Mycobacterium</taxon>
        <taxon>Mycobacterium simiae complex</taxon>
    </lineage>
</organism>
<dbReference type="OrthoDB" id="370375at2"/>
<accession>A0A5B1B7P0</accession>
<gene>
    <name evidence="2" type="ORF">F0Q45_25680</name>
</gene>
<evidence type="ECO:0000313" key="2">
    <source>
        <dbReference type="EMBL" id="KAA1243403.1"/>
    </source>
</evidence>
<reference evidence="2 3" key="1">
    <citation type="submission" date="2019-09" db="EMBL/GenBank/DDBJ databases">
        <title>Report of infection by Mycobacterium simiae a patient suffering from pulmonary tuberculosis.</title>
        <authorList>
            <person name="Mohanty P.S."/>
            <person name="Bansal A.K."/>
            <person name="Singh H."/>
            <person name="Sharma S."/>
            <person name="Patil S.A."/>
            <person name="Upadhaya P."/>
            <person name="Singh P.K."/>
            <person name="Kumar D."/>
            <person name="Kumar S."/>
            <person name="Singh R.K."/>
            <person name="Chaudhary B."/>
        </authorList>
    </citation>
    <scope>NUCLEOTIDE SEQUENCE [LARGE SCALE GENOMIC DNA]</scope>
    <source>
        <strain evidence="2 3">JAL-560-SIM</strain>
    </source>
</reference>
<dbReference type="Pfam" id="PF10861">
    <property type="entry name" value="DUF2784"/>
    <property type="match status" value="1"/>
</dbReference>
<keyword evidence="3" id="KW-1185">Reference proteome</keyword>
<dbReference type="Proteomes" id="UP000324701">
    <property type="component" value="Unassembled WGS sequence"/>
</dbReference>
<feature type="transmembrane region" description="Helical" evidence="1">
    <location>
        <begin position="20"/>
        <end position="42"/>
    </location>
</feature>
<keyword evidence="1" id="KW-1133">Transmembrane helix</keyword>
<dbReference type="InterPro" id="IPR021218">
    <property type="entry name" value="DUF2784"/>
</dbReference>
<proteinExistence type="predicted"/>
<name>A0A5B1B7P0_MYCSI</name>
<keyword evidence="1" id="KW-0472">Membrane</keyword>
<dbReference type="EMBL" id="VTZN01000353">
    <property type="protein sequence ID" value="KAA1243403.1"/>
    <property type="molecule type" value="Genomic_DNA"/>
</dbReference>
<protein>
    <submittedName>
        <fullName evidence="2">DUF2784 domain-containing protein</fullName>
    </submittedName>
</protein>